<evidence type="ECO:0000313" key="12">
    <source>
        <dbReference type="Proteomes" id="UP000008635"/>
    </source>
</evidence>
<evidence type="ECO:0000256" key="6">
    <source>
        <dbReference type="ARBA" id="ARBA00022679"/>
    </source>
</evidence>
<accession>E8U9J8</accession>
<dbReference type="EC" id="2.6.1.9" evidence="3"/>
<evidence type="ECO:0000256" key="9">
    <source>
        <dbReference type="ARBA" id="ARBA00047481"/>
    </source>
</evidence>
<dbReference type="EMBL" id="CP002454">
    <property type="protein sequence ID" value="ADV67737.1"/>
    <property type="molecule type" value="Genomic_DNA"/>
</dbReference>
<evidence type="ECO:0000259" key="10">
    <source>
        <dbReference type="Pfam" id="PF00155"/>
    </source>
</evidence>
<keyword evidence="7" id="KW-0663">Pyridoxal phosphate</keyword>
<reference evidence="12" key="2">
    <citation type="submission" date="2011-01" db="EMBL/GenBank/DDBJ databases">
        <title>The complete genome of Deinococcus maricopensis DSM 21211.</title>
        <authorList>
            <consortium name="US DOE Joint Genome Institute (JGI-PGF)"/>
            <person name="Lucas S."/>
            <person name="Copeland A."/>
            <person name="Lapidus A."/>
            <person name="Goodwin L."/>
            <person name="Pitluck S."/>
            <person name="Kyrpides N."/>
            <person name="Mavromatis K."/>
            <person name="Pagani I."/>
            <person name="Ivanova N."/>
            <person name="Ovchinnikova G."/>
            <person name="Zeytun A."/>
            <person name="Detter J.C."/>
            <person name="Han C."/>
            <person name="Land M."/>
            <person name="Hauser L."/>
            <person name="Markowitz V."/>
            <person name="Cheng J.-F."/>
            <person name="Hugenholtz P."/>
            <person name="Woyke T."/>
            <person name="Wu D."/>
            <person name="Pukall R."/>
            <person name="Gehrich-Schroeter G."/>
            <person name="Brambilla E."/>
            <person name="Klenk H.-P."/>
            <person name="Eisen J.A."/>
        </authorList>
    </citation>
    <scope>NUCLEOTIDE SEQUENCE [LARGE SCALE GENOMIC DNA]</scope>
    <source>
        <strain evidence="12">DSM 21211 / LMG 22137 / NRRL B-23946 / LB-34</strain>
    </source>
</reference>
<dbReference type="STRING" id="709986.Deima_2094"/>
<evidence type="ECO:0000256" key="1">
    <source>
        <dbReference type="ARBA" id="ARBA00005011"/>
    </source>
</evidence>
<evidence type="ECO:0000256" key="7">
    <source>
        <dbReference type="ARBA" id="ARBA00022898"/>
    </source>
</evidence>
<keyword evidence="5" id="KW-0028">Amino-acid biosynthesis</keyword>
<keyword evidence="4 11" id="KW-0032">Aminotransferase</keyword>
<dbReference type="Gene3D" id="3.40.640.10">
    <property type="entry name" value="Type I PLP-dependent aspartate aminotransferase-like (Major domain)"/>
    <property type="match status" value="1"/>
</dbReference>
<comment type="catalytic activity">
    <reaction evidence="9">
        <text>L-histidinol phosphate + 2-oxoglutarate = 3-(imidazol-4-yl)-2-oxopropyl phosphate + L-glutamate</text>
        <dbReference type="Rhea" id="RHEA:23744"/>
        <dbReference type="ChEBI" id="CHEBI:16810"/>
        <dbReference type="ChEBI" id="CHEBI:29985"/>
        <dbReference type="ChEBI" id="CHEBI:57766"/>
        <dbReference type="ChEBI" id="CHEBI:57980"/>
        <dbReference type="EC" id="2.6.1.9"/>
    </reaction>
</comment>
<dbReference type="GO" id="GO:0004400">
    <property type="term" value="F:histidinol-phosphate transaminase activity"/>
    <property type="evidence" value="ECO:0007669"/>
    <property type="project" value="UniProtKB-EC"/>
</dbReference>
<feature type="domain" description="Aminotransferase class I/classII large" evidence="10">
    <location>
        <begin position="25"/>
        <end position="332"/>
    </location>
</feature>
<dbReference type="Pfam" id="PF00155">
    <property type="entry name" value="Aminotran_1_2"/>
    <property type="match status" value="1"/>
</dbReference>
<dbReference type="SUPFAM" id="SSF53383">
    <property type="entry name" value="PLP-dependent transferases"/>
    <property type="match status" value="1"/>
</dbReference>
<dbReference type="PANTHER" id="PTHR43643">
    <property type="entry name" value="HISTIDINOL-PHOSPHATE AMINOTRANSFERASE 2"/>
    <property type="match status" value="1"/>
</dbReference>
<reference evidence="11 12" key="1">
    <citation type="journal article" date="2011" name="Stand. Genomic Sci.">
        <title>Complete genome sequence of Deinococcus maricopensis type strain (LB-34).</title>
        <authorList>
            <person name="Pukall R."/>
            <person name="Zeytun A."/>
            <person name="Lucas S."/>
            <person name="Lapidus A."/>
            <person name="Hammon N."/>
            <person name="Deshpande S."/>
            <person name="Nolan M."/>
            <person name="Cheng J.F."/>
            <person name="Pitluck S."/>
            <person name="Liolios K."/>
            <person name="Pagani I."/>
            <person name="Mikhailova N."/>
            <person name="Ivanova N."/>
            <person name="Mavromatis K."/>
            <person name="Pati A."/>
            <person name="Tapia R."/>
            <person name="Han C."/>
            <person name="Goodwin L."/>
            <person name="Chen A."/>
            <person name="Palaniappan K."/>
            <person name="Land M."/>
            <person name="Hauser L."/>
            <person name="Chang Y.J."/>
            <person name="Jeffries C.D."/>
            <person name="Brambilla E.M."/>
            <person name="Rohde M."/>
            <person name="Goker M."/>
            <person name="Detter J.C."/>
            <person name="Woyke T."/>
            <person name="Bristow J."/>
            <person name="Eisen J.A."/>
            <person name="Markowitz V."/>
            <person name="Hugenholtz P."/>
            <person name="Kyrpides N.C."/>
            <person name="Klenk H.P."/>
        </authorList>
    </citation>
    <scope>NUCLEOTIDE SEQUENCE [LARGE SCALE GENOMIC DNA]</scope>
    <source>
        <strain evidence="12">DSM 21211 / LMG 22137 / NRRL B-23946 / LB-34</strain>
    </source>
</reference>
<evidence type="ECO:0000256" key="4">
    <source>
        <dbReference type="ARBA" id="ARBA00022576"/>
    </source>
</evidence>
<dbReference type="InterPro" id="IPR015421">
    <property type="entry name" value="PyrdxlP-dep_Trfase_major"/>
</dbReference>
<dbReference type="OrthoDB" id="9813612at2"/>
<dbReference type="InterPro" id="IPR015422">
    <property type="entry name" value="PyrdxlP-dep_Trfase_small"/>
</dbReference>
<dbReference type="Gene3D" id="3.90.1150.10">
    <property type="entry name" value="Aspartate Aminotransferase, domain 1"/>
    <property type="match status" value="1"/>
</dbReference>
<dbReference type="CDD" id="cd00609">
    <property type="entry name" value="AAT_like"/>
    <property type="match status" value="1"/>
</dbReference>
<dbReference type="HOGENOM" id="CLU_017584_3_2_0"/>
<evidence type="ECO:0000313" key="11">
    <source>
        <dbReference type="EMBL" id="ADV67737.1"/>
    </source>
</evidence>
<dbReference type="KEGG" id="dmr:Deima_2094"/>
<dbReference type="eggNOG" id="COG0079">
    <property type="taxonomic scope" value="Bacteria"/>
</dbReference>
<sequence length="348" mass="36051">MPELQGPLLPPAPHGGADARAFTGVDFSVNTNPYGPNPHLLQAVRGADHAHYPDPAYTDVRAALAGAHGYAPDEVTPAVGASDLLHRLVRAYLPPGGVALSGGAPFGEFARAVALGRGRVQVAAPDDLPGAVRPGVPLVYVGHPHNPTGHHAHQDHLNALLDACARADALLILDEAYAPFLNLSAPAAHPNLVRLQSPGKAHGLVGARPAYALAAPDVTRALLNLAPAWALPAGTATLLRALHDPPAQAFLTETLPRVAAHARDLARALARLAPVTHAGTPYLTVHVGDAPGVARALLTRGVRARDCTSYGQPHHLRVSTRTPTENALLVTALHDVLSAANPLPKGHG</sequence>
<dbReference type="AlphaFoldDB" id="E8U9J8"/>
<keyword evidence="12" id="KW-1185">Reference proteome</keyword>
<dbReference type="PANTHER" id="PTHR43643:SF6">
    <property type="entry name" value="HISTIDINOL-PHOSPHATE AMINOTRANSFERASE"/>
    <property type="match status" value="1"/>
</dbReference>
<dbReference type="RefSeq" id="WP_013557242.1">
    <property type="nucleotide sequence ID" value="NC_014958.1"/>
</dbReference>
<dbReference type="InterPro" id="IPR050106">
    <property type="entry name" value="HistidinolP_aminotransfase"/>
</dbReference>
<proteinExistence type="inferred from homology"/>
<evidence type="ECO:0000256" key="2">
    <source>
        <dbReference type="ARBA" id="ARBA00007970"/>
    </source>
</evidence>
<dbReference type="GO" id="GO:0030170">
    <property type="term" value="F:pyridoxal phosphate binding"/>
    <property type="evidence" value="ECO:0007669"/>
    <property type="project" value="InterPro"/>
</dbReference>
<comment type="pathway">
    <text evidence="1">Amino-acid biosynthesis; L-histidine biosynthesis; L-histidine from 5-phospho-alpha-D-ribose 1-diphosphate: step 7/9.</text>
</comment>
<keyword evidence="8" id="KW-0368">Histidine biosynthesis</keyword>
<dbReference type="GO" id="GO:0000105">
    <property type="term" value="P:L-histidine biosynthetic process"/>
    <property type="evidence" value="ECO:0007669"/>
    <property type="project" value="UniProtKB-KW"/>
</dbReference>
<dbReference type="InterPro" id="IPR004839">
    <property type="entry name" value="Aminotransferase_I/II_large"/>
</dbReference>
<evidence type="ECO:0000256" key="8">
    <source>
        <dbReference type="ARBA" id="ARBA00023102"/>
    </source>
</evidence>
<dbReference type="InterPro" id="IPR015424">
    <property type="entry name" value="PyrdxlP-dep_Trfase"/>
</dbReference>
<evidence type="ECO:0000256" key="3">
    <source>
        <dbReference type="ARBA" id="ARBA00012748"/>
    </source>
</evidence>
<organism evidence="11 12">
    <name type="scientific">Deinococcus maricopensis (strain DSM 21211 / LMG 22137 / NRRL B-23946 / LB-34)</name>
    <dbReference type="NCBI Taxonomy" id="709986"/>
    <lineage>
        <taxon>Bacteria</taxon>
        <taxon>Thermotogati</taxon>
        <taxon>Deinococcota</taxon>
        <taxon>Deinococci</taxon>
        <taxon>Deinococcales</taxon>
        <taxon>Deinococcaceae</taxon>
        <taxon>Deinococcus</taxon>
    </lineage>
</organism>
<protein>
    <recommendedName>
        <fullName evidence="3">histidinol-phosphate transaminase</fullName>
        <ecNumber evidence="3">2.6.1.9</ecNumber>
    </recommendedName>
</protein>
<keyword evidence="6 11" id="KW-0808">Transferase</keyword>
<comment type="similarity">
    <text evidence="2">Belongs to the class-II pyridoxal-phosphate-dependent aminotransferase family. Histidinol-phosphate aminotransferase subfamily.</text>
</comment>
<gene>
    <name evidence="11" type="ordered locus">Deima_2094</name>
</gene>
<name>E8U9J8_DEIML</name>
<dbReference type="Proteomes" id="UP000008635">
    <property type="component" value="Chromosome"/>
</dbReference>
<evidence type="ECO:0000256" key="5">
    <source>
        <dbReference type="ARBA" id="ARBA00022605"/>
    </source>
</evidence>